<evidence type="ECO:0000256" key="8">
    <source>
        <dbReference type="ARBA" id="ARBA00023136"/>
    </source>
</evidence>
<evidence type="ECO:0000259" key="11">
    <source>
        <dbReference type="PROSITE" id="PS50893"/>
    </source>
</evidence>
<dbReference type="PANTHER" id="PTHR43394:SF1">
    <property type="entry name" value="ATP-BINDING CASSETTE SUB-FAMILY B MEMBER 10, MITOCHONDRIAL"/>
    <property type="match status" value="1"/>
</dbReference>
<dbReference type="PROSITE" id="PS50893">
    <property type="entry name" value="ABC_TRANSPORTER_2"/>
    <property type="match status" value="1"/>
</dbReference>
<dbReference type="InterPro" id="IPR036640">
    <property type="entry name" value="ABC1_TM_sf"/>
</dbReference>
<keyword evidence="8 10" id="KW-0472">Membrane</keyword>
<dbReference type="SMART" id="SM00382">
    <property type="entry name" value="AAA"/>
    <property type="match status" value="1"/>
</dbReference>
<comment type="subcellular location">
    <subcellularLocation>
        <location evidence="1">Cell membrane</location>
        <topology evidence="1">Multi-pass membrane protein</topology>
    </subcellularLocation>
</comment>
<dbReference type="RefSeq" id="WP_229486588.1">
    <property type="nucleotide sequence ID" value="NZ_JAIVFQ010000033.1"/>
</dbReference>
<accession>A0ABS8IBY7</accession>
<feature type="compositionally biased region" description="Gly residues" evidence="9">
    <location>
        <begin position="496"/>
        <end position="529"/>
    </location>
</feature>
<feature type="transmembrane region" description="Helical" evidence="10">
    <location>
        <begin position="323"/>
        <end position="343"/>
    </location>
</feature>
<dbReference type="Pfam" id="PF00664">
    <property type="entry name" value="ABC_membrane"/>
    <property type="match status" value="1"/>
</dbReference>
<organism evidence="14 15">
    <name type="scientific">Nostoc favosum CHAB5714</name>
    <dbReference type="NCBI Taxonomy" id="2780399"/>
    <lineage>
        <taxon>Bacteria</taxon>
        <taxon>Bacillati</taxon>
        <taxon>Cyanobacteriota</taxon>
        <taxon>Cyanophyceae</taxon>
        <taxon>Nostocales</taxon>
        <taxon>Nostocaceae</taxon>
        <taxon>Nostoc</taxon>
        <taxon>Nostoc favosum</taxon>
    </lineage>
</organism>
<evidence type="ECO:0000259" key="13">
    <source>
        <dbReference type="PROSITE" id="PS50990"/>
    </source>
</evidence>
<evidence type="ECO:0000256" key="7">
    <source>
        <dbReference type="ARBA" id="ARBA00022989"/>
    </source>
</evidence>
<keyword evidence="5" id="KW-0788">Thiol protease</keyword>
<dbReference type="PROSITE" id="PS50929">
    <property type="entry name" value="ABC_TM1F"/>
    <property type="match status" value="1"/>
</dbReference>
<keyword evidence="7 10" id="KW-1133">Transmembrane helix</keyword>
<dbReference type="CDD" id="cd18569">
    <property type="entry name" value="ABC_6TM_NHLM_bacteriocin"/>
    <property type="match status" value="1"/>
</dbReference>
<dbReference type="InterPro" id="IPR027417">
    <property type="entry name" value="P-loop_NTPase"/>
</dbReference>
<keyword evidence="5" id="KW-0645">Protease</keyword>
<keyword evidence="6" id="KW-0067">ATP-binding</keyword>
<gene>
    <name evidence="14" type="ORF">LC586_20795</name>
</gene>
<evidence type="ECO:0000256" key="5">
    <source>
        <dbReference type="ARBA" id="ARBA00022807"/>
    </source>
</evidence>
<feature type="domain" description="Peptidase C39" evidence="13">
    <location>
        <begin position="37"/>
        <end position="156"/>
    </location>
</feature>
<feature type="transmembrane region" description="Helical" evidence="10">
    <location>
        <begin position="222"/>
        <end position="243"/>
    </location>
</feature>
<feature type="domain" description="ABC transporter" evidence="11">
    <location>
        <begin position="557"/>
        <end position="790"/>
    </location>
</feature>
<evidence type="ECO:0000256" key="1">
    <source>
        <dbReference type="ARBA" id="ARBA00004651"/>
    </source>
</evidence>
<dbReference type="InterPro" id="IPR039421">
    <property type="entry name" value="Type_1_exporter"/>
</dbReference>
<dbReference type="CDD" id="cd02420">
    <property type="entry name" value="Peptidase_C39D"/>
    <property type="match status" value="1"/>
</dbReference>
<dbReference type="Gene3D" id="3.40.50.300">
    <property type="entry name" value="P-loop containing nucleotide triphosphate hydrolases"/>
    <property type="match status" value="1"/>
</dbReference>
<keyword evidence="2 10" id="KW-0812">Transmembrane</keyword>
<dbReference type="InterPro" id="IPR003439">
    <property type="entry name" value="ABC_transporter-like_ATP-bd"/>
</dbReference>
<dbReference type="PROSITE" id="PS50990">
    <property type="entry name" value="PEPTIDASE_C39"/>
    <property type="match status" value="1"/>
</dbReference>
<dbReference type="Pfam" id="PF03412">
    <property type="entry name" value="Peptidase_C39"/>
    <property type="match status" value="1"/>
</dbReference>
<dbReference type="InterPro" id="IPR003593">
    <property type="entry name" value="AAA+_ATPase"/>
</dbReference>
<dbReference type="Gene3D" id="1.20.1560.10">
    <property type="entry name" value="ABC transporter type 1, transmembrane domain"/>
    <property type="match status" value="2"/>
</dbReference>
<keyword evidence="3" id="KW-0547">Nucleotide-binding</keyword>
<dbReference type="EMBL" id="JAIVFQ010000033">
    <property type="protein sequence ID" value="MCC5601575.1"/>
    <property type="molecule type" value="Genomic_DNA"/>
</dbReference>
<reference evidence="14 15" key="1">
    <citation type="journal article" date="2021" name="Microorganisms">
        <title>Genome Evolution of Filamentous Cyanobacterium Nostoc Species: From Facultative Symbiosis to Free Living.</title>
        <authorList>
            <person name="Huo D."/>
            <person name="Li H."/>
            <person name="Cai F."/>
            <person name="Guo X."/>
            <person name="Qiao Z."/>
            <person name="Wang W."/>
            <person name="Yu G."/>
            <person name="Li R."/>
        </authorList>
    </citation>
    <scope>NUCLEOTIDE SEQUENCE [LARGE SCALE GENOMIC DNA]</scope>
    <source>
        <strain evidence="14 15">CHAB 5714</strain>
    </source>
</reference>
<keyword evidence="15" id="KW-1185">Reference proteome</keyword>
<evidence type="ECO:0000256" key="3">
    <source>
        <dbReference type="ARBA" id="ARBA00022741"/>
    </source>
</evidence>
<dbReference type="PROSITE" id="PS00211">
    <property type="entry name" value="ABC_TRANSPORTER_1"/>
    <property type="match status" value="1"/>
</dbReference>
<feature type="domain" description="ABC transmembrane type-1" evidence="12">
    <location>
        <begin position="190"/>
        <end position="468"/>
    </location>
</feature>
<protein>
    <submittedName>
        <fullName evidence="14">NHLP family bacteriocin export ABC transporter peptidase/permease/ATPase subunit</fullName>
    </submittedName>
</protein>
<proteinExistence type="predicted"/>
<evidence type="ECO:0000313" key="14">
    <source>
        <dbReference type="EMBL" id="MCC5601575.1"/>
    </source>
</evidence>
<dbReference type="InterPro" id="IPR011527">
    <property type="entry name" value="ABC1_TM_dom"/>
</dbReference>
<dbReference type="Pfam" id="PF00005">
    <property type="entry name" value="ABC_tran"/>
    <property type="match status" value="1"/>
</dbReference>
<dbReference type="Proteomes" id="UP001199525">
    <property type="component" value="Unassembled WGS sequence"/>
</dbReference>
<dbReference type="InterPro" id="IPR005074">
    <property type="entry name" value="Peptidase_C39"/>
</dbReference>
<dbReference type="SUPFAM" id="SSF52540">
    <property type="entry name" value="P-loop containing nucleoside triphosphate hydrolases"/>
    <property type="match status" value="1"/>
</dbReference>
<keyword evidence="4" id="KW-0378">Hydrolase</keyword>
<evidence type="ECO:0000313" key="15">
    <source>
        <dbReference type="Proteomes" id="UP001199525"/>
    </source>
</evidence>
<evidence type="ECO:0000256" key="6">
    <source>
        <dbReference type="ARBA" id="ARBA00022840"/>
    </source>
</evidence>
<dbReference type="PANTHER" id="PTHR43394">
    <property type="entry name" value="ATP-DEPENDENT PERMEASE MDL1, MITOCHONDRIAL"/>
    <property type="match status" value="1"/>
</dbReference>
<feature type="transmembrane region" description="Helical" evidence="10">
    <location>
        <begin position="185"/>
        <end position="210"/>
    </location>
</feature>
<evidence type="ECO:0000256" key="10">
    <source>
        <dbReference type="SAM" id="Phobius"/>
    </source>
</evidence>
<evidence type="ECO:0000256" key="9">
    <source>
        <dbReference type="SAM" id="MobiDB-lite"/>
    </source>
</evidence>
<feature type="transmembrane region" description="Helical" evidence="10">
    <location>
        <begin position="411"/>
        <end position="433"/>
    </location>
</feature>
<dbReference type="Gene3D" id="3.90.70.10">
    <property type="entry name" value="Cysteine proteinases"/>
    <property type="match status" value="1"/>
</dbReference>
<evidence type="ECO:0000256" key="2">
    <source>
        <dbReference type="ARBA" id="ARBA00022692"/>
    </source>
</evidence>
<name>A0ABS8IBY7_9NOSO</name>
<sequence>MVSTNPTLVKPINPLQPLQKLLQSRSRGRVKTPTLLQMEAVECGAAALGIILGYYGRIVPLPQLRRECGVSRDGSKASNMLKAAKSYGLQAKGFKKELKQLQDLLPPYIVFWNFNHFLVVEGFSSSRVYLNDPATGPRHLSLEEFDQGYTGVVLVMEPSAQFTKGGRKPSMILSLWKRLQGAAGALVYCLIAGFFLTIIGLAIPVFSQVFVDEILVEQRQHWLRPLLLTMAIAAVLQGWLTLLRLQYLRRLKTKLAVGMSSRFLWHILRLPVSFYAQRFAGEISNRTSLNDQVADILSGSLATTVIDAVMVIFYALIMFQYDWLLTLVVVSFATINVLTLQLISRQRVDANQRLIQEYGKAAGASIAALQSIETLKASGLESDFFSRWSGYYTKALNSQQELGVTNQTFSVLPTLLSALSSMLLLVVGGLRVMDGHLSIGMLIAFQGLMQSFEEPVNNLVNFGSTLQELEGNLIRLDDVLDNPTDPQLEKRKWRAGGDGGDEGVGGDGGDEGVGGAGGDEGAGGAGGDEGAGRDREVNSSSSPSSPSSPLPRLQGYVELRNISFGYSPLEPPLIENFNFSIKPGQRVALVGGSGSGKSTIAKIISGLYEPWAGEILFDGKPREQIPHELLTNSIAMVEQDILLFSGTVRENLTLWDATIADKNLIRACEDAAIDDVILSMSGGYDAELIEGAANLSGGQRQRLEIARAFVNNPSILVMDEATSALDVETEKNIDENLRRRGCTCIIVAHRLSTIRDCDEIIVLERGKVVQRGTHKELWEVEGVYSRLICTEGEALQSG</sequence>
<dbReference type="InterPro" id="IPR017871">
    <property type="entry name" value="ABC_transporter-like_CS"/>
</dbReference>
<feature type="region of interest" description="Disordered" evidence="9">
    <location>
        <begin position="478"/>
        <end position="552"/>
    </location>
</feature>
<evidence type="ECO:0000256" key="4">
    <source>
        <dbReference type="ARBA" id="ARBA00022801"/>
    </source>
</evidence>
<comment type="caution">
    <text evidence="14">The sequence shown here is derived from an EMBL/GenBank/DDBJ whole genome shotgun (WGS) entry which is preliminary data.</text>
</comment>
<feature type="transmembrane region" description="Helical" evidence="10">
    <location>
        <begin position="296"/>
        <end position="316"/>
    </location>
</feature>
<dbReference type="SUPFAM" id="SSF90123">
    <property type="entry name" value="ABC transporter transmembrane region"/>
    <property type="match status" value="1"/>
</dbReference>
<evidence type="ECO:0000259" key="12">
    <source>
        <dbReference type="PROSITE" id="PS50929"/>
    </source>
</evidence>